<gene>
    <name evidence="2" type="ORF">AXG93_1962s1370</name>
</gene>
<sequence>MQNSRNKTLTPVHACAQILTDSSQSMHAHRFSRTAASPAVAHIEEKCSEESVSSVIRKPESGPGGGNDGISARTHAPIHHPNYKQLILSRHSVRNLELTGELGLLTSGVLHVTASSNFRAYDLRLQQTVRAFPNRSLTPLVESEQKQ</sequence>
<name>A0A176WDL0_MARPO</name>
<dbReference type="EMBL" id="LVLJ01001129">
    <property type="protein sequence ID" value="OAE31280.1"/>
    <property type="molecule type" value="Genomic_DNA"/>
</dbReference>
<evidence type="ECO:0000313" key="3">
    <source>
        <dbReference type="Proteomes" id="UP000077202"/>
    </source>
</evidence>
<evidence type="ECO:0000313" key="2">
    <source>
        <dbReference type="EMBL" id="OAE31280.1"/>
    </source>
</evidence>
<proteinExistence type="predicted"/>
<keyword evidence="3" id="KW-1185">Reference proteome</keyword>
<comment type="caution">
    <text evidence="2">The sequence shown here is derived from an EMBL/GenBank/DDBJ whole genome shotgun (WGS) entry which is preliminary data.</text>
</comment>
<organism evidence="2 3">
    <name type="scientific">Marchantia polymorpha subsp. ruderalis</name>
    <dbReference type="NCBI Taxonomy" id="1480154"/>
    <lineage>
        <taxon>Eukaryota</taxon>
        <taxon>Viridiplantae</taxon>
        <taxon>Streptophyta</taxon>
        <taxon>Embryophyta</taxon>
        <taxon>Marchantiophyta</taxon>
        <taxon>Marchantiopsida</taxon>
        <taxon>Marchantiidae</taxon>
        <taxon>Marchantiales</taxon>
        <taxon>Marchantiaceae</taxon>
        <taxon>Marchantia</taxon>
    </lineage>
</organism>
<feature type="region of interest" description="Disordered" evidence="1">
    <location>
        <begin position="48"/>
        <end position="77"/>
    </location>
</feature>
<dbReference type="AlphaFoldDB" id="A0A176WDL0"/>
<accession>A0A176WDL0</accession>
<protein>
    <submittedName>
        <fullName evidence="2">Uncharacterized protein</fullName>
    </submittedName>
</protein>
<reference evidence="2" key="1">
    <citation type="submission" date="2016-03" db="EMBL/GenBank/DDBJ databases">
        <title>Mechanisms controlling the formation of the plant cell surface in tip-growing cells are functionally conserved among land plants.</title>
        <authorList>
            <person name="Honkanen S."/>
            <person name="Jones V.A."/>
            <person name="Morieri G."/>
            <person name="Champion C."/>
            <person name="Hetherington A.J."/>
            <person name="Kelly S."/>
            <person name="Saint-Marcoux D."/>
            <person name="Proust H."/>
            <person name="Prescott H."/>
            <person name="Dolan L."/>
        </authorList>
    </citation>
    <scope>NUCLEOTIDE SEQUENCE [LARGE SCALE GENOMIC DNA]</scope>
    <source>
        <tissue evidence="2">Whole gametophyte</tissue>
    </source>
</reference>
<evidence type="ECO:0000256" key="1">
    <source>
        <dbReference type="SAM" id="MobiDB-lite"/>
    </source>
</evidence>
<dbReference type="Proteomes" id="UP000077202">
    <property type="component" value="Unassembled WGS sequence"/>
</dbReference>